<keyword evidence="3" id="KW-0862">Zinc</keyword>
<dbReference type="GO" id="GO:0009898">
    <property type="term" value="C:cytoplasmic side of plasma membrane"/>
    <property type="evidence" value="ECO:0007669"/>
    <property type="project" value="TreeGrafter"/>
</dbReference>
<evidence type="ECO:0000256" key="1">
    <source>
        <dbReference type="ARBA" id="ARBA00022723"/>
    </source>
</evidence>
<feature type="domain" description="RING-type" evidence="5">
    <location>
        <begin position="34"/>
        <end position="73"/>
    </location>
</feature>
<evidence type="ECO:0000256" key="4">
    <source>
        <dbReference type="PROSITE-ProRule" id="PRU00175"/>
    </source>
</evidence>
<dbReference type="Gene3D" id="3.30.40.10">
    <property type="entry name" value="Zinc/RING finger domain, C3HC4 (zinc finger)"/>
    <property type="match status" value="1"/>
</dbReference>
<evidence type="ECO:0000256" key="3">
    <source>
        <dbReference type="ARBA" id="ARBA00022833"/>
    </source>
</evidence>
<dbReference type="OrthoDB" id="6511748at2759"/>
<dbReference type="AlphaFoldDB" id="A0A9J6HD50"/>
<dbReference type="InterPro" id="IPR017907">
    <property type="entry name" value="Znf_RING_CS"/>
</dbReference>
<dbReference type="PANTHER" id="PTHR10131:SF138">
    <property type="entry name" value="RE66324P"/>
    <property type="match status" value="1"/>
</dbReference>
<evidence type="ECO:0000259" key="5">
    <source>
        <dbReference type="PROSITE" id="PS50089"/>
    </source>
</evidence>
<comment type="caution">
    <text evidence="6">The sequence shown here is derived from an EMBL/GenBank/DDBJ whole genome shotgun (WGS) entry which is preliminary data.</text>
</comment>
<keyword evidence="1" id="KW-0479">Metal-binding</keyword>
<proteinExistence type="predicted"/>
<protein>
    <recommendedName>
        <fullName evidence="5">RING-type domain-containing protein</fullName>
    </recommendedName>
</protein>
<dbReference type="InterPro" id="IPR049342">
    <property type="entry name" value="TRAF1-6_MATH_dom"/>
</dbReference>
<dbReference type="GO" id="GO:0008270">
    <property type="term" value="F:zinc ion binding"/>
    <property type="evidence" value="ECO:0007669"/>
    <property type="project" value="UniProtKB-KW"/>
</dbReference>
<sequence>MAAGGTEYTVFGFGSGFDGRPTVFLTAFPPTRVCSACGLVPSTAGLLPCRHVLCHRCYDRCIGDESARCPLDEEVFEIQDVVWSPFSKNNILDRKIRCWNSRNGCGAVGPASQILEHFNDACEYYAATCQRCRSSIAQKEAVDHVRSGTCIQEQSQAVSTLEGVGAVNLLESLQSLDNRLTESTRLSVDTMHEVKTSLERNVSAVRQFFRQEVGGILGQLESRVENKCSENAQKVLAACATIETATNDLKSASLDHKQKTVKALKTAEKAVTKGSGTEEQFLKLRKELDEKFSVVIAASKAVLENFGELKSYKPLEWTIDGWSKLKNMQKRGKNAMCWAEKPTFFGGYSILPGAEIVELEGILSLRLVFRLCKGLYDQLLTWPFEKQLCFKVIHPDDRNKIQCNIVTSRGAKIKALQLPTTSQNEILECKQGLAIDTLDADGYATNDKLLIRLELNRGSSK</sequence>
<dbReference type="PROSITE" id="PS50089">
    <property type="entry name" value="ZF_RING_2"/>
    <property type="match status" value="1"/>
</dbReference>
<dbReference type="InterPro" id="IPR008974">
    <property type="entry name" value="TRAF-like"/>
</dbReference>
<dbReference type="Proteomes" id="UP000821853">
    <property type="component" value="Unassembled WGS sequence"/>
</dbReference>
<evidence type="ECO:0000256" key="2">
    <source>
        <dbReference type="ARBA" id="ARBA00022771"/>
    </source>
</evidence>
<dbReference type="VEuPathDB" id="VectorBase:HLOH_048488"/>
<accession>A0A9J6HD50</accession>
<dbReference type="InterPro" id="IPR001841">
    <property type="entry name" value="Znf_RING"/>
</dbReference>
<reference evidence="6 7" key="1">
    <citation type="journal article" date="2020" name="Cell">
        <title>Large-Scale Comparative Analyses of Tick Genomes Elucidate Their Genetic Diversity and Vector Capacities.</title>
        <authorList>
            <consortium name="Tick Genome and Microbiome Consortium (TIGMIC)"/>
            <person name="Jia N."/>
            <person name="Wang J."/>
            <person name="Shi W."/>
            <person name="Du L."/>
            <person name="Sun Y."/>
            <person name="Zhan W."/>
            <person name="Jiang J.F."/>
            <person name="Wang Q."/>
            <person name="Zhang B."/>
            <person name="Ji P."/>
            <person name="Bell-Sakyi L."/>
            <person name="Cui X.M."/>
            <person name="Yuan T.T."/>
            <person name="Jiang B.G."/>
            <person name="Yang W.F."/>
            <person name="Lam T.T."/>
            <person name="Chang Q.C."/>
            <person name="Ding S.J."/>
            <person name="Wang X.J."/>
            <person name="Zhu J.G."/>
            <person name="Ruan X.D."/>
            <person name="Zhao L."/>
            <person name="Wei J.T."/>
            <person name="Ye R.Z."/>
            <person name="Que T.C."/>
            <person name="Du C.H."/>
            <person name="Zhou Y.H."/>
            <person name="Cheng J.X."/>
            <person name="Dai P.F."/>
            <person name="Guo W.B."/>
            <person name="Han X.H."/>
            <person name="Huang E.J."/>
            <person name="Li L.F."/>
            <person name="Wei W."/>
            <person name="Gao Y.C."/>
            <person name="Liu J.Z."/>
            <person name="Shao H.Z."/>
            <person name="Wang X."/>
            <person name="Wang C.C."/>
            <person name="Yang T.C."/>
            <person name="Huo Q.B."/>
            <person name="Li W."/>
            <person name="Chen H.Y."/>
            <person name="Chen S.E."/>
            <person name="Zhou L.G."/>
            <person name="Ni X.B."/>
            <person name="Tian J.H."/>
            <person name="Sheng Y."/>
            <person name="Liu T."/>
            <person name="Pan Y.S."/>
            <person name="Xia L.Y."/>
            <person name="Li J."/>
            <person name="Zhao F."/>
            <person name="Cao W.C."/>
        </authorList>
    </citation>
    <scope>NUCLEOTIDE SEQUENCE [LARGE SCALE GENOMIC DNA]</scope>
    <source>
        <strain evidence="6">HaeL-2018</strain>
    </source>
</reference>
<keyword evidence="7" id="KW-1185">Reference proteome</keyword>
<gene>
    <name evidence="6" type="ORF">HPB48_027115</name>
</gene>
<dbReference type="InterPro" id="IPR013083">
    <property type="entry name" value="Znf_RING/FYVE/PHD"/>
</dbReference>
<dbReference type="SUPFAM" id="SSF57850">
    <property type="entry name" value="RING/U-box"/>
    <property type="match status" value="1"/>
</dbReference>
<dbReference type="GO" id="GO:0043122">
    <property type="term" value="P:regulation of canonical NF-kappaB signal transduction"/>
    <property type="evidence" value="ECO:0007669"/>
    <property type="project" value="TreeGrafter"/>
</dbReference>
<dbReference type="Pfam" id="PF21355">
    <property type="entry name" value="TRAF-mep_MATH"/>
    <property type="match status" value="1"/>
</dbReference>
<dbReference type="OMA" id="NEILECK"/>
<dbReference type="PANTHER" id="PTHR10131">
    <property type="entry name" value="TNF RECEPTOR ASSOCIATED FACTOR"/>
    <property type="match status" value="1"/>
</dbReference>
<dbReference type="Gene3D" id="2.60.210.10">
    <property type="entry name" value="Apoptosis, Tumor Necrosis Factor Receptor Associated Protein 2, Chain A"/>
    <property type="match status" value="1"/>
</dbReference>
<dbReference type="GO" id="GO:0005164">
    <property type="term" value="F:tumor necrosis factor receptor binding"/>
    <property type="evidence" value="ECO:0007669"/>
    <property type="project" value="TreeGrafter"/>
</dbReference>
<dbReference type="PROSITE" id="PS00518">
    <property type="entry name" value="ZF_RING_1"/>
    <property type="match status" value="1"/>
</dbReference>
<dbReference type="EMBL" id="JABSTR010003821">
    <property type="protein sequence ID" value="KAH9385074.1"/>
    <property type="molecule type" value="Genomic_DNA"/>
</dbReference>
<evidence type="ECO:0000313" key="6">
    <source>
        <dbReference type="EMBL" id="KAH9385074.1"/>
    </source>
</evidence>
<dbReference type="SUPFAM" id="SSF49599">
    <property type="entry name" value="TRAF domain-like"/>
    <property type="match status" value="2"/>
</dbReference>
<name>A0A9J6HD50_HAELO</name>
<evidence type="ECO:0000313" key="7">
    <source>
        <dbReference type="Proteomes" id="UP000821853"/>
    </source>
</evidence>
<organism evidence="6 7">
    <name type="scientific">Haemaphysalis longicornis</name>
    <name type="common">Bush tick</name>
    <dbReference type="NCBI Taxonomy" id="44386"/>
    <lineage>
        <taxon>Eukaryota</taxon>
        <taxon>Metazoa</taxon>
        <taxon>Ecdysozoa</taxon>
        <taxon>Arthropoda</taxon>
        <taxon>Chelicerata</taxon>
        <taxon>Arachnida</taxon>
        <taxon>Acari</taxon>
        <taxon>Parasitiformes</taxon>
        <taxon>Ixodida</taxon>
        <taxon>Ixodoidea</taxon>
        <taxon>Ixodidae</taxon>
        <taxon>Haemaphysalinae</taxon>
        <taxon>Haemaphysalis</taxon>
    </lineage>
</organism>
<keyword evidence="2 4" id="KW-0863">Zinc-finger</keyword>